<comment type="caution">
    <text evidence="2">The sequence shown here is derived from an EMBL/GenBank/DDBJ whole genome shotgun (WGS) entry which is preliminary data.</text>
</comment>
<feature type="signal peptide" evidence="1">
    <location>
        <begin position="1"/>
        <end position="22"/>
    </location>
</feature>
<feature type="chain" id="PRO_5040413389" evidence="1">
    <location>
        <begin position="23"/>
        <end position="147"/>
    </location>
</feature>
<dbReference type="Proteomes" id="UP000789375">
    <property type="component" value="Unassembled WGS sequence"/>
</dbReference>
<name>A0A9N9EBL4_FUNMO</name>
<sequence>MKQGLNFILVFILLATLSMVNAIPPRLQKRSIPFGPCPPPREKYPSPPLISVEIANVTITPGQTNVLVVSGTLYADITESTQLIAHFADPNTKKYIGEINSSFICGGAGCPIKAGTEFNRVISDFLAPDQLPDPYSIVVSVVDNLSV</sequence>
<keyword evidence="1" id="KW-0732">Signal</keyword>
<protein>
    <submittedName>
        <fullName evidence="2">14539_t:CDS:1</fullName>
    </submittedName>
</protein>
<evidence type="ECO:0000313" key="3">
    <source>
        <dbReference type="Proteomes" id="UP000789375"/>
    </source>
</evidence>
<organism evidence="2 3">
    <name type="scientific">Funneliformis mosseae</name>
    <name type="common">Endomycorrhizal fungus</name>
    <name type="synonym">Glomus mosseae</name>
    <dbReference type="NCBI Taxonomy" id="27381"/>
    <lineage>
        <taxon>Eukaryota</taxon>
        <taxon>Fungi</taxon>
        <taxon>Fungi incertae sedis</taxon>
        <taxon>Mucoromycota</taxon>
        <taxon>Glomeromycotina</taxon>
        <taxon>Glomeromycetes</taxon>
        <taxon>Glomerales</taxon>
        <taxon>Glomeraceae</taxon>
        <taxon>Funneliformis</taxon>
    </lineage>
</organism>
<evidence type="ECO:0000313" key="2">
    <source>
        <dbReference type="EMBL" id="CAG8673156.1"/>
    </source>
</evidence>
<proteinExistence type="predicted"/>
<accession>A0A9N9EBL4</accession>
<dbReference type="EMBL" id="CAJVPP010006034">
    <property type="protein sequence ID" value="CAG8673156.1"/>
    <property type="molecule type" value="Genomic_DNA"/>
</dbReference>
<feature type="non-terminal residue" evidence="2">
    <location>
        <position position="147"/>
    </location>
</feature>
<reference evidence="2" key="1">
    <citation type="submission" date="2021-06" db="EMBL/GenBank/DDBJ databases">
        <authorList>
            <person name="Kallberg Y."/>
            <person name="Tangrot J."/>
            <person name="Rosling A."/>
        </authorList>
    </citation>
    <scope>NUCLEOTIDE SEQUENCE</scope>
    <source>
        <strain evidence="2">87-6 pot B 2015</strain>
    </source>
</reference>
<gene>
    <name evidence="2" type="ORF">FMOSSE_LOCUS12516</name>
</gene>
<keyword evidence="3" id="KW-1185">Reference proteome</keyword>
<evidence type="ECO:0000256" key="1">
    <source>
        <dbReference type="SAM" id="SignalP"/>
    </source>
</evidence>
<dbReference type="AlphaFoldDB" id="A0A9N9EBL4"/>